<dbReference type="Proteomes" id="UP000553035">
    <property type="component" value="Unassembled WGS sequence"/>
</dbReference>
<sequence>MTAENPTLKGCKRLVVTHDLTCKTDGTVKQAAITPKKIVLFFVGGAGDKESYYGTGPNNNVADVMKVFVRDMEVEGICSDNYDAHHIGYNYFISDDDLKRNVLEKITDVTTPVYIIGHSLGGWNGAHLSAVLTDKGYRIPCLVTLDPVGEGKIVWGVSNIYRQEPKPKAEYWVNVRADAKDWNFSDLVADFGEQWDMKSGPNMNGRVNVNHADAWVIYTSVLQSGISARDALMQVVVTHFKGRKCA</sequence>
<dbReference type="Gene3D" id="3.40.50.1820">
    <property type="entry name" value="alpha/beta hydrolase"/>
    <property type="match status" value="1"/>
</dbReference>
<reference evidence="1 2" key="1">
    <citation type="submission" date="2020-07" db="EMBL/GenBank/DDBJ databases">
        <title>Exploring microbial biodiversity for novel pathways involved in the catabolism of aromatic compounds derived from lignin.</title>
        <authorList>
            <person name="Elkins J."/>
        </authorList>
    </citation>
    <scope>NUCLEOTIDE SEQUENCE [LARGE SCALE GENOMIC DNA]</scope>
    <source>
        <strain evidence="1 2">VanB</strain>
    </source>
</reference>
<dbReference type="InterPro" id="IPR029058">
    <property type="entry name" value="AB_hydrolase_fold"/>
</dbReference>
<dbReference type="SUPFAM" id="SSF53474">
    <property type="entry name" value="alpha/beta-Hydrolases"/>
    <property type="match status" value="1"/>
</dbReference>
<proteinExistence type="predicted"/>
<protein>
    <submittedName>
        <fullName evidence="1">Pimeloyl-ACP methyl ester carboxylesterase</fullName>
    </submittedName>
</protein>
<dbReference type="RefSeq" id="WP_179694123.1">
    <property type="nucleotide sequence ID" value="NZ_JACCAT010000001.1"/>
</dbReference>
<name>A0A7Y9VXU7_9PSED</name>
<accession>A0A7Y9VXU7</accession>
<comment type="caution">
    <text evidence="1">The sequence shown here is derived from an EMBL/GenBank/DDBJ whole genome shotgun (WGS) entry which is preliminary data.</text>
</comment>
<dbReference type="EMBL" id="JACCAT010000001">
    <property type="protein sequence ID" value="NYH10587.1"/>
    <property type="molecule type" value="Genomic_DNA"/>
</dbReference>
<organism evidence="1 2">
    <name type="scientific">Pseudomonas moraviensis</name>
    <dbReference type="NCBI Taxonomy" id="321662"/>
    <lineage>
        <taxon>Bacteria</taxon>
        <taxon>Pseudomonadati</taxon>
        <taxon>Pseudomonadota</taxon>
        <taxon>Gammaproteobacteria</taxon>
        <taxon>Pseudomonadales</taxon>
        <taxon>Pseudomonadaceae</taxon>
        <taxon>Pseudomonas</taxon>
    </lineage>
</organism>
<evidence type="ECO:0000313" key="1">
    <source>
        <dbReference type="EMBL" id="NYH10587.1"/>
    </source>
</evidence>
<dbReference type="AlphaFoldDB" id="A0A7Y9VXU7"/>
<gene>
    <name evidence="1" type="ORF">GGI52_003630</name>
</gene>
<evidence type="ECO:0000313" key="2">
    <source>
        <dbReference type="Proteomes" id="UP000553035"/>
    </source>
</evidence>